<dbReference type="InterPro" id="IPR038573">
    <property type="entry name" value="BrnT_sf"/>
</dbReference>
<protein>
    <submittedName>
        <fullName evidence="1">BrnT family toxin</fullName>
    </submittedName>
</protein>
<dbReference type="Proteomes" id="UP000483379">
    <property type="component" value="Unassembled WGS sequence"/>
</dbReference>
<dbReference type="AlphaFoldDB" id="A0A6M0K547"/>
<keyword evidence="2" id="KW-1185">Reference proteome</keyword>
<evidence type="ECO:0000313" key="1">
    <source>
        <dbReference type="EMBL" id="NEV63717.1"/>
    </source>
</evidence>
<organism evidence="1 2">
    <name type="scientific">Thiorhodococcus minor</name>
    <dbReference type="NCBI Taxonomy" id="57489"/>
    <lineage>
        <taxon>Bacteria</taxon>
        <taxon>Pseudomonadati</taxon>
        <taxon>Pseudomonadota</taxon>
        <taxon>Gammaproteobacteria</taxon>
        <taxon>Chromatiales</taxon>
        <taxon>Chromatiaceae</taxon>
        <taxon>Thiorhodococcus</taxon>
    </lineage>
</organism>
<dbReference type="Gene3D" id="3.10.450.530">
    <property type="entry name" value="Ribonuclease toxin, BrnT, of type II toxin-antitoxin system"/>
    <property type="match status" value="1"/>
</dbReference>
<dbReference type="Pfam" id="PF04365">
    <property type="entry name" value="BrnT_toxin"/>
    <property type="match status" value="1"/>
</dbReference>
<accession>A0A6M0K547</accession>
<dbReference type="RefSeq" id="WP_164454179.1">
    <property type="nucleotide sequence ID" value="NZ_JAAIJQ010000059.1"/>
</dbReference>
<dbReference type="EMBL" id="JAAIJQ010000059">
    <property type="protein sequence ID" value="NEV63717.1"/>
    <property type="molecule type" value="Genomic_DNA"/>
</dbReference>
<evidence type="ECO:0000313" key="2">
    <source>
        <dbReference type="Proteomes" id="UP000483379"/>
    </source>
</evidence>
<gene>
    <name evidence="1" type="ORF">G3446_17775</name>
</gene>
<reference evidence="1 2" key="1">
    <citation type="submission" date="2020-02" db="EMBL/GenBank/DDBJ databases">
        <title>Genome sequences of Thiorhodococcus mannitoliphagus and Thiorhodococcus minor, purple sulfur photosynthetic bacteria in the gammaproteobacterial family, Chromatiaceae.</title>
        <authorList>
            <person name="Aviles F.A."/>
            <person name="Meyer T.E."/>
            <person name="Kyndt J.A."/>
        </authorList>
    </citation>
    <scope>NUCLEOTIDE SEQUENCE [LARGE SCALE GENOMIC DNA]</scope>
    <source>
        <strain evidence="1 2">DSM 11518</strain>
    </source>
</reference>
<comment type="caution">
    <text evidence="1">The sequence shown here is derived from an EMBL/GenBank/DDBJ whole genome shotgun (WGS) entry which is preliminary data.</text>
</comment>
<sequence length="88" mass="9973">MDITFDPAKDARNRAKHGVSLALAADIEWDTALSWTDTRQDYGEDRQCGIGYIGLRLFYVVYVDQAEGLRIISLRKATKSEIDRYATS</sequence>
<dbReference type="InterPro" id="IPR007460">
    <property type="entry name" value="BrnT_toxin"/>
</dbReference>
<name>A0A6M0K547_9GAMM</name>
<proteinExistence type="predicted"/>